<comment type="cofactor">
    <cofactor evidence="1">
        <name>Ca(2+)</name>
        <dbReference type="ChEBI" id="CHEBI:29108"/>
    </cofactor>
</comment>
<dbReference type="GO" id="GO:0016042">
    <property type="term" value="P:lipid catabolic process"/>
    <property type="evidence" value="ECO:0007669"/>
    <property type="project" value="UniProtKB-KW"/>
</dbReference>
<keyword evidence="9" id="KW-0442">Lipid degradation</keyword>
<organism evidence="15">
    <name type="scientific">Photinus pyralis</name>
    <name type="common">Common eastern firefly</name>
    <name type="synonym">Lampyris pyralis</name>
    <dbReference type="NCBI Taxonomy" id="7054"/>
    <lineage>
        <taxon>Eukaryota</taxon>
        <taxon>Metazoa</taxon>
        <taxon>Ecdysozoa</taxon>
        <taxon>Arthropoda</taxon>
        <taxon>Hexapoda</taxon>
        <taxon>Insecta</taxon>
        <taxon>Pterygota</taxon>
        <taxon>Neoptera</taxon>
        <taxon>Endopterygota</taxon>
        <taxon>Coleoptera</taxon>
        <taxon>Polyphaga</taxon>
        <taxon>Elateriformia</taxon>
        <taxon>Elateroidea</taxon>
        <taxon>Lampyridae</taxon>
        <taxon>Lampyrinae</taxon>
        <taxon>Photinus</taxon>
    </lineage>
</organism>
<dbReference type="EMBL" id="VVIM01000005">
    <property type="protein sequence ID" value="KAB0799621.1"/>
    <property type="molecule type" value="Genomic_DNA"/>
</dbReference>
<dbReference type="GO" id="GO:0004623">
    <property type="term" value="F:phospholipase A2 activity"/>
    <property type="evidence" value="ECO:0007669"/>
    <property type="project" value="UniProtKB-EC"/>
</dbReference>
<dbReference type="FunFam" id="1.20.90.10:FF:000002">
    <property type="entry name" value="Phospholipase A2 group III"/>
    <property type="match status" value="1"/>
</dbReference>
<keyword evidence="13" id="KW-0732">Signal</keyword>
<feature type="chain" id="PRO_5011907442" description="Phospholipase A2" evidence="13">
    <location>
        <begin position="22"/>
        <end position="204"/>
    </location>
</feature>
<evidence type="ECO:0000256" key="8">
    <source>
        <dbReference type="ARBA" id="ARBA00022837"/>
    </source>
</evidence>
<reference evidence="16 17" key="2">
    <citation type="journal article" date="2018" name="Elife">
        <title>Firefly genomes illuminate parallel origins of bioluminescence in beetles.</title>
        <authorList>
            <person name="Fallon T.R."/>
            <person name="Lower S.E."/>
            <person name="Chang C.H."/>
            <person name="Bessho-Uehara M."/>
            <person name="Martin G.J."/>
            <person name="Bewick A.J."/>
            <person name="Behringer M."/>
            <person name="Debat H.J."/>
            <person name="Wong I."/>
            <person name="Day J.C."/>
            <person name="Suvorov A."/>
            <person name="Silva C.J."/>
            <person name="Stanger-Hall K.F."/>
            <person name="Hall D.W."/>
            <person name="Schmitz R.J."/>
            <person name="Nelson D.R."/>
            <person name="Lewis S.M."/>
            <person name="Shigenobu S."/>
            <person name="Bybee S.M."/>
            <person name="Larracuente A.M."/>
            <person name="Oba Y."/>
            <person name="Weng J.K."/>
        </authorList>
    </citation>
    <scope>NUCLEOTIDE SEQUENCE [LARGE SCALE GENOMIC DNA]</scope>
    <source>
        <strain evidence="16">1611_PpyrPB1</strain>
        <tissue evidence="16">Whole body</tissue>
    </source>
</reference>
<dbReference type="EMBL" id="GEZM01037644">
    <property type="protein sequence ID" value="JAV82010.1"/>
    <property type="molecule type" value="Transcribed_RNA"/>
</dbReference>
<keyword evidence="7" id="KW-0378">Hydrolase</keyword>
<accession>A0A1Y1M8A3</accession>
<reference evidence="15" key="1">
    <citation type="journal article" date="2016" name="Sci. Rep.">
        <title>Molecular characterization of firefly nuptial gifts: a multi-omics approach sheds light on postcopulatory sexual selection.</title>
        <authorList>
            <person name="Al-Wathiqui N."/>
            <person name="Fallon T.R."/>
            <person name="South A."/>
            <person name="Weng J.K."/>
            <person name="Lewis S.M."/>
        </authorList>
    </citation>
    <scope>NUCLEOTIDE SEQUENCE</scope>
</reference>
<dbReference type="OrthoDB" id="10059604at2759"/>
<reference evidence="16" key="3">
    <citation type="submission" date="2019-08" db="EMBL/GenBank/DDBJ databases">
        <authorList>
            <consortium name="Photinus pyralis genome working group"/>
            <person name="Fallon T.R."/>
            <person name="Sander Lower S.E."/>
            <person name="Weng J.-K."/>
        </authorList>
    </citation>
    <scope>NUCLEOTIDE SEQUENCE</scope>
    <source>
        <strain evidence="16">1611_PpyrPB1</strain>
        <tissue evidence="16">Whole body</tissue>
    </source>
</reference>
<keyword evidence="17" id="KW-1185">Reference proteome</keyword>
<keyword evidence="6" id="KW-0479">Metal-binding</keyword>
<evidence type="ECO:0000313" key="15">
    <source>
        <dbReference type="EMBL" id="JAV82012.1"/>
    </source>
</evidence>
<proteinExistence type="predicted"/>
<dbReference type="GO" id="GO:0046872">
    <property type="term" value="F:metal ion binding"/>
    <property type="evidence" value="ECO:0007669"/>
    <property type="project" value="UniProtKB-KW"/>
</dbReference>
<evidence type="ECO:0000259" key="14">
    <source>
        <dbReference type="Pfam" id="PF05826"/>
    </source>
</evidence>
<keyword evidence="10" id="KW-0443">Lipid metabolism</keyword>
<name>A0A1Y1M8A3_PHOPY</name>
<dbReference type="Gene3D" id="1.20.90.10">
    <property type="entry name" value="Phospholipase A2 domain"/>
    <property type="match status" value="1"/>
</dbReference>
<dbReference type="InterPro" id="IPR016090">
    <property type="entry name" value="PLA2-like_dom"/>
</dbReference>
<dbReference type="EMBL" id="GEZM01037642">
    <property type="protein sequence ID" value="JAV82012.1"/>
    <property type="molecule type" value="Transcribed_RNA"/>
</dbReference>
<dbReference type="AlphaFoldDB" id="A0A1Y1M8A3"/>
<dbReference type="PANTHER" id="PTHR12253">
    <property type="entry name" value="RH14732P"/>
    <property type="match status" value="1"/>
</dbReference>
<dbReference type="GO" id="GO:0050482">
    <property type="term" value="P:arachidonate secretion"/>
    <property type="evidence" value="ECO:0007669"/>
    <property type="project" value="InterPro"/>
</dbReference>
<evidence type="ECO:0000256" key="10">
    <source>
        <dbReference type="ARBA" id="ARBA00023098"/>
    </source>
</evidence>
<dbReference type="InParanoid" id="A0A1Y1M8A3"/>
<evidence type="ECO:0000256" key="6">
    <source>
        <dbReference type="ARBA" id="ARBA00022723"/>
    </source>
</evidence>
<dbReference type="InterPro" id="IPR033113">
    <property type="entry name" value="PLA2_histidine"/>
</dbReference>
<keyword evidence="11" id="KW-1015">Disulfide bond</keyword>
<keyword evidence="8" id="KW-0106">Calcium</keyword>
<keyword evidence="5" id="KW-0964">Secreted</keyword>
<evidence type="ECO:0000256" key="2">
    <source>
        <dbReference type="ARBA" id="ARBA00004613"/>
    </source>
</evidence>
<dbReference type="SUPFAM" id="SSF48619">
    <property type="entry name" value="Phospholipase A2, PLA2"/>
    <property type="match status" value="1"/>
</dbReference>
<evidence type="ECO:0000256" key="11">
    <source>
        <dbReference type="ARBA" id="ARBA00023157"/>
    </source>
</evidence>
<evidence type="ECO:0000256" key="4">
    <source>
        <dbReference type="ARBA" id="ARBA00021721"/>
    </source>
</evidence>
<evidence type="ECO:0000256" key="1">
    <source>
        <dbReference type="ARBA" id="ARBA00001913"/>
    </source>
</evidence>
<evidence type="ECO:0000256" key="13">
    <source>
        <dbReference type="SAM" id="SignalP"/>
    </source>
</evidence>
<sequence length="204" mass="22831">MKPSFLAVVGIIILSVKCVTADRNETTELLNAVGNFLKTVRARLAHVSALGLDAGIVSTGEIATRFKESIKAIFPGTLWCGDGTIAKKSDELGYFKLADACCREHDNCSDIILGGESRNGLRNPGLFTRSNCACDDKFRKCLKATDSIISNNIGFTYFTILGPQCFKFEYPKVKCEKRLWFRCATYKLNFTGNPLYQWFDNQYY</sequence>
<dbReference type="CDD" id="cd04704">
    <property type="entry name" value="PLA2_bee_venom_like"/>
    <property type="match status" value="1"/>
</dbReference>
<gene>
    <name evidence="16" type="ORF">PPYR_07501</name>
</gene>
<evidence type="ECO:0000313" key="17">
    <source>
        <dbReference type="Proteomes" id="UP000327044"/>
    </source>
</evidence>
<evidence type="ECO:0000256" key="7">
    <source>
        <dbReference type="ARBA" id="ARBA00022801"/>
    </source>
</evidence>
<evidence type="ECO:0000313" key="16">
    <source>
        <dbReference type="EMBL" id="KAB0799621.1"/>
    </source>
</evidence>
<dbReference type="Proteomes" id="UP000327044">
    <property type="component" value="Unassembled WGS sequence"/>
</dbReference>
<evidence type="ECO:0000256" key="3">
    <source>
        <dbReference type="ARBA" id="ARBA00013278"/>
    </source>
</evidence>
<dbReference type="PROSITE" id="PS00118">
    <property type="entry name" value="PA2_HIS"/>
    <property type="match status" value="1"/>
</dbReference>
<comment type="subcellular location">
    <subcellularLocation>
        <location evidence="2">Secreted</location>
    </subcellularLocation>
</comment>
<protein>
    <recommendedName>
        <fullName evidence="4">Phospholipase A2</fullName>
        <ecNumber evidence="3">3.1.1.4</ecNumber>
    </recommendedName>
    <alternativeName>
        <fullName evidence="12">Phosphatidylcholine 2-acylhydrolase</fullName>
    </alternativeName>
</protein>
<feature type="signal peptide" evidence="13">
    <location>
        <begin position="1"/>
        <end position="21"/>
    </location>
</feature>
<dbReference type="GO" id="GO:0006644">
    <property type="term" value="P:phospholipid metabolic process"/>
    <property type="evidence" value="ECO:0007669"/>
    <property type="project" value="InterPro"/>
</dbReference>
<evidence type="ECO:0000256" key="9">
    <source>
        <dbReference type="ARBA" id="ARBA00022963"/>
    </source>
</evidence>
<dbReference type="GO" id="GO:0005576">
    <property type="term" value="C:extracellular region"/>
    <property type="evidence" value="ECO:0007669"/>
    <property type="project" value="UniProtKB-SubCell"/>
</dbReference>
<evidence type="ECO:0000256" key="5">
    <source>
        <dbReference type="ARBA" id="ARBA00022525"/>
    </source>
</evidence>
<dbReference type="InterPro" id="IPR036444">
    <property type="entry name" value="PLipase_A2_dom_sf"/>
</dbReference>
<evidence type="ECO:0000256" key="12">
    <source>
        <dbReference type="ARBA" id="ARBA00029903"/>
    </source>
</evidence>
<dbReference type="Pfam" id="PF05826">
    <property type="entry name" value="Phospholip_A2_2"/>
    <property type="match status" value="1"/>
</dbReference>
<dbReference type="EC" id="3.1.1.4" evidence="3"/>
<feature type="domain" description="Phospholipase A2-like central" evidence="14">
    <location>
        <begin position="73"/>
        <end position="168"/>
    </location>
</feature>